<dbReference type="Gene3D" id="1.10.10.60">
    <property type="entry name" value="Homeodomain-like"/>
    <property type="match status" value="1"/>
</dbReference>
<dbReference type="Gene3D" id="1.10.357.10">
    <property type="entry name" value="Tetracycline Repressor, domain 2"/>
    <property type="match status" value="1"/>
</dbReference>
<protein>
    <submittedName>
        <fullName evidence="2">TetR family transcriptional regulator</fullName>
    </submittedName>
</protein>
<dbReference type="Proteomes" id="UP000275368">
    <property type="component" value="Chromosome"/>
</dbReference>
<dbReference type="Pfam" id="PF08360">
    <property type="entry name" value="TetR_C_5"/>
    <property type="match status" value="1"/>
</dbReference>
<dbReference type="InterPro" id="IPR036271">
    <property type="entry name" value="Tet_transcr_reg_TetR-rel_C_sf"/>
</dbReference>
<dbReference type="AlphaFoldDB" id="A0A3G9IX20"/>
<dbReference type="EMBL" id="AP019308">
    <property type="protein sequence ID" value="BBH20695.1"/>
    <property type="molecule type" value="Genomic_DNA"/>
</dbReference>
<dbReference type="InterPro" id="IPR009057">
    <property type="entry name" value="Homeodomain-like_sf"/>
</dbReference>
<organism evidence="2 3">
    <name type="scientific">Paenibacillus baekrokdamisoli</name>
    <dbReference type="NCBI Taxonomy" id="1712516"/>
    <lineage>
        <taxon>Bacteria</taxon>
        <taxon>Bacillati</taxon>
        <taxon>Bacillota</taxon>
        <taxon>Bacilli</taxon>
        <taxon>Bacillales</taxon>
        <taxon>Paenibacillaceae</taxon>
        <taxon>Paenibacillus</taxon>
    </lineage>
</organism>
<evidence type="ECO:0000256" key="1">
    <source>
        <dbReference type="ARBA" id="ARBA00023125"/>
    </source>
</evidence>
<dbReference type="SUPFAM" id="SSF46689">
    <property type="entry name" value="Homeodomain-like"/>
    <property type="match status" value="1"/>
</dbReference>
<reference evidence="2 3" key="1">
    <citation type="submission" date="2018-11" db="EMBL/GenBank/DDBJ databases">
        <title>Complete genome sequence of Paenibacillus baekrokdamisoli strain KCTC 33723.</title>
        <authorList>
            <person name="Kang S.W."/>
            <person name="Lee K.C."/>
            <person name="Kim K.K."/>
            <person name="Kim J.S."/>
            <person name="Kim D.S."/>
            <person name="Ko S.H."/>
            <person name="Yang S.H."/>
            <person name="Lee J.S."/>
        </authorList>
    </citation>
    <scope>NUCLEOTIDE SEQUENCE [LARGE SCALE GENOMIC DNA]</scope>
    <source>
        <strain evidence="2 3">KCTC 33723</strain>
    </source>
</reference>
<dbReference type="GO" id="GO:0045892">
    <property type="term" value="P:negative regulation of DNA-templated transcription"/>
    <property type="evidence" value="ECO:0007669"/>
    <property type="project" value="InterPro"/>
</dbReference>
<evidence type="ECO:0000313" key="3">
    <source>
        <dbReference type="Proteomes" id="UP000275368"/>
    </source>
</evidence>
<dbReference type="GO" id="GO:0003700">
    <property type="term" value="F:DNA-binding transcription factor activity"/>
    <property type="evidence" value="ECO:0007669"/>
    <property type="project" value="InterPro"/>
</dbReference>
<keyword evidence="3" id="KW-1185">Reference proteome</keyword>
<accession>A0A3G9IX20</accession>
<sequence length="202" mass="23361">MNKKQQASELTRKRIAQSARNLFIHKGYTATSIEDIVAATGSSKGNIYYHFKSKEGLFLFLLEEWDRDWEEQWSEKEHLYHTVTEKLYGLVEHLVVNDFNHPLSKATNEFFGNEKDKSTVQDQITQIMDNRISFNKIVLQQGIDQGEFEEDDAKIIAIILDGLFIGLGETTRRYDIDEALVLYKKSIDVFLHGIAKKSKTKL</sequence>
<dbReference type="InterPro" id="IPR001647">
    <property type="entry name" value="HTH_TetR"/>
</dbReference>
<name>A0A3G9IX20_9BACL</name>
<dbReference type="InterPro" id="IPR013571">
    <property type="entry name" value="Tscrpt_reg_QacR_C"/>
</dbReference>
<dbReference type="PANTHER" id="PTHR43479:SF11">
    <property type="entry name" value="ACREF_ENVCD OPERON REPRESSOR-RELATED"/>
    <property type="match status" value="1"/>
</dbReference>
<dbReference type="PANTHER" id="PTHR43479">
    <property type="entry name" value="ACREF/ENVCD OPERON REPRESSOR-RELATED"/>
    <property type="match status" value="1"/>
</dbReference>
<dbReference type="KEGG" id="pbk:Back11_20400"/>
<dbReference type="OrthoDB" id="9785164at2"/>
<dbReference type="PRINTS" id="PR00455">
    <property type="entry name" value="HTHTETR"/>
</dbReference>
<dbReference type="InterPro" id="IPR023772">
    <property type="entry name" value="DNA-bd_HTH_TetR-type_CS"/>
</dbReference>
<proteinExistence type="predicted"/>
<keyword evidence="1" id="KW-0238">DNA-binding</keyword>
<dbReference type="SUPFAM" id="SSF48498">
    <property type="entry name" value="Tetracyclin repressor-like, C-terminal domain"/>
    <property type="match status" value="1"/>
</dbReference>
<dbReference type="Pfam" id="PF00440">
    <property type="entry name" value="TetR_N"/>
    <property type="match status" value="1"/>
</dbReference>
<dbReference type="PROSITE" id="PS50977">
    <property type="entry name" value="HTH_TETR_2"/>
    <property type="match status" value="1"/>
</dbReference>
<dbReference type="PROSITE" id="PS01081">
    <property type="entry name" value="HTH_TETR_1"/>
    <property type="match status" value="1"/>
</dbReference>
<dbReference type="RefSeq" id="WP_125655993.1">
    <property type="nucleotide sequence ID" value="NZ_AP019308.1"/>
</dbReference>
<gene>
    <name evidence="2" type="ORF">Back11_20400</name>
</gene>
<dbReference type="InterPro" id="IPR050624">
    <property type="entry name" value="HTH-type_Tx_Regulator"/>
</dbReference>
<evidence type="ECO:0000313" key="2">
    <source>
        <dbReference type="EMBL" id="BBH20695.1"/>
    </source>
</evidence>
<dbReference type="GO" id="GO:0003677">
    <property type="term" value="F:DNA binding"/>
    <property type="evidence" value="ECO:0007669"/>
    <property type="project" value="UniProtKB-UniRule"/>
</dbReference>